<evidence type="ECO:0000313" key="3">
    <source>
        <dbReference type="Proteomes" id="UP001327560"/>
    </source>
</evidence>
<gene>
    <name evidence="2" type="ORF">Cni_G23207</name>
</gene>
<proteinExistence type="predicted"/>
<dbReference type="Proteomes" id="UP001327560">
    <property type="component" value="Chromosome 7"/>
</dbReference>
<accession>A0AAQ3KSQ2</accession>
<evidence type="ECO:0000313" key="2">
    <source>
        <dbReference type="EMBL" id="WOL14427.1"/>
    </source>
</evidence>
<protein>
    <submittedName>
        <fullName evidence="2">Uncharacterized protein</fullName>
    </submittedName>
</protein>
<evidence type="ECO:0000256" key="1">
    <source>
        <dbReference type="SAM" id="Phobius"/>
    </source>
</evidence>
<sequence>MAVPLLQFIFWVIGSLLSLLCFIVFRGVALLLVALIQLLKLPRQVSAGAIDFFSEVLRSILEYALDMIKNVTLAAVSGFFEALKSAATGSIQLSSAAAAELVERTRSGLGELSEMLPKVVEAAAEMVVKAVDGLWNSYKDAVGYIMENA</sequence>
<name>A0AAQ3KSQ2_9LILI</name>
<dbReference type="AlphaFoldDB" id="A0AAQ3KSQ2"/>
<keyword evidence="1" id="KW-0472">Membrane</keyword>
<organism evidence="2 3">
    <name type="scientific">Canna indica</name>
    <name type="common">Indian-shot</name>
    <dbReference type="NCBI Taxonomy" id="4628"/>
    <lineage>
        <taxon>Eukaryota</taxon>
        <taxon>Viridiplantae</taxon>
        <taxon>Streptophyta</taxon>
        <taxon>Embryophyta</taxon>
        <taxon>Tracheophyta</taxon>
        <taxon>Spermatophyta</taxon>
        <taxon>Magnoliopsida</taxon>
        <taxon>Liliopsida</taxon>
        <taxon>Zingiberales</taxon>
        <taxon>Cannaceae</taxon>
        <taxon>Canna</taxon>
    </lineage>
</organism>
<dbReference type="EMBL" id="CP136896">
    <property type="protein sequence ID" value="WOL14427.1"/>
    <property type="molecule type" value="Genomic_DNA"/>
</dbReference>
<keyword evidence="1" id="KW-0812">Transmembrane</keyword>
<keyword evidence="1" id="KW-1133">Transmembrane helix</keyword>
<keyword evidence="3" id="KW-1185">Reference proteome</keyword>
<feature type="transmembrane region" description="Helical" evidence="1">
    <location>
        <begin position="6"/>
        <end position="36"/>
    </location>
</feature>
<reference evidence="2 3" key="1">
    <citation type="submission" date="2023-10" db="EMBL/GenBank/DDBJ databases">
        <title>Chromosome-scale genome assembly provides insights into flower coloration mechanisms of Canna indica.</title>
        <authorList>
            <person name="Li C."/>
        </authorList>
    </citation>
    <scope>NUCLEOTIDE SEQUENCE [LARGE SCALE GENOMIC DNA]</scope>
    <source>
        <tissue evidence="2">Flower</tissue>
    </source>
</reference>